<dbReference type="Proteomes" id="UP001595462">
    <property type="component" value="Unassembled WGS sequence"/>
</dbReference>
<keyword evidence="4" id="KW-0804">Transcription</keyword>
<dbReference type="Pfam" id="PF00126">
    <property type="entry name" value="HTH_1"/>
    <property type="match status" value="1"/>
</dbReference>
<dbReference type="PRINTS" id="PR00039">
    <property type="entry name" value="HTHLYSR"/>
</dbReference>
<evidence type="ECO:0000256" key="1">
    <source>
        <dbReference type="ARBA" id="ARBA00009437"/>
    </source>
</evidence>
<dbReference type="InterPro" id="IPR000847">
    <property type="entry name" value="LysR_HTH_N"/>
</dbReference>
<dbReference type="PANTHER" id="PTHR30579">
    <property type="entry name" value="TRANSCRIPTIONAL REGULATOR"/>
    <property type="match status" value="1"/>
</dbReference>
<dbReference type="InterPro" id="IPR050176">
    <property type="entry name" value="LTTR"/>
</dbReference>
<organism evidence="6 7">
    <name type="scientific">Salinisphaera aquimarina</name>
    <dbReference type="NCBI Taxonomy" id="2094031"/>
    <lineage>
        <taxon>Bacteria</taxon>
        <taxon>Pseudomonadati</taxon>
        <taxon>Pseudomonadota</taxon>
        <taxon>Gammaproteobacteria</taxon>
        <taxon>Salinisphaerales</taxon>
        <taxon>Salinisphaeraceae</taxon>
        <taxon>Salinisphaera</taxon>
    </lineage>
</organism>
<protein>
    <submittedName>
        <fullName evidence="6">LysR substrate-binding domain-containing protein</fullName>
    </submittedName>
</protein>
<sequence length="300" mass="32225">MDGSRKLISPGQTPLLDTDVLRSFIAIAENGSFTRAASQVFRTPSALSMQIKGLEEMLGERLFVREARQVRLTPGGETLLGYGRRLIKLNEEAVARFLLPPLAGTVRLGTPDDVGTRILPRVLTRFARSHSAVQVDVVTSTSAQILGQLDAGNLDLVLVTVGNTDIDATRGEIVHTEPMVWAGLRGGIARERTPLPIALANHGCAWRAMALDALDGAGIDYRIAYVSEHCAAQAAAMQADLAIAPFPLSMIEPPLQRIDALAGLPTLGDYHVAMVRRHSGDAALDALAGHVAETFRERRA</sequence>
<evidence type="ECO:0000259" key="5">
    <source>
        <dbReference type="PROSITE" id="PS50931"/>
    </source>
</evidence>
<dbReference type="Pfam" id="PF03466">
    <property type="entry name" value="LysR_substrate"/>
    <property type="match status" value="1"/>
</dbReference>
<keyword evidence="2" id="KW-0805">Transcription regulation</keyword>
<dbReference type="Gene3D" id="1.10.10.10">
    <property type="entry name" value="Winged helix-like DNA-binding domain superfamily/Winged helix DNA-binding domain"/>
    <property type="match status" value="1"/>
</dbReference>
<evidence type="ECO:0000256" key="4">
    <source>
        <dbReference type="ARBA" id="ARBA00023163"/>
    </source>
</evidence>
<gene>
    <name evidence="6" type="ORF">ACFOSU_15060</name>
</gene>
<dbReference type="InterPro" id="IPR036388">
    <property type="entry name" value="WH-like_DNA-bd_sf"/>
</dbReference>
<name>A0ABV7ERQ5_9GAMM</name>
<dbReference type="PANTHER" id="PTHR30579:SF7">
    <property type="entry name" value="HTH-TYPE TRANSCRIPTIONAL REGULATOR LRHA-RELATED"/>
    <property type="match status" value="1"/>
</dbReference>
<comment type="similarity">
    <text evidence="1">Belongs to the LysR transcriptional regulatory family.</text>
</comment>
<evidence type="ECO:0000256" key="2">
    <source>
        <dbReference type="ARBA" id="ARBA00023015"/>
    </source>
</evidence>
<dbReference type="SUPFAM" id="SSF46785">
    <property type="entry name" value="Winged helix' DNA-binding domain"/>
    <property type="match status" value="1"/>
</dbReference>
<dbReference type="PROSITE" id="PS50931">
    <property type="entry name" value="HTH_LYSR"/>
    <property type="match status" value="1"/>
</dbReference>
<dbReference type="RefSeq" id="WP_380690760.1">
    <property type="nucleotide sequence ID" value="NZ_JBHRSS010000007.1"/>
</dbReference>
<feature type="domain" description="HTH lysR-type" evidence="5">
    <location>
        <begin position="16"/>
        <end position="73"/>
    </location>
</feature>
<keyword evidence="3" id="KW-0238">DNA-binding</keyword>
<evidence type="ECO:0000313" key="7">
    <source>
        <dbReference type="Proteomes" id="UP001595462"/>
    </source>
</evidence>
<dbReference type="EMBL" id="JBHRSS010000007">
    <property type="protein sequence ID" value="MFC3105200.1"/>
    <property type="molecule type" value="Genomic_DNA"/>
</dbReference>
<evidence type="ECO:0000256" key="3">
    <source>
        <dbReference type="ARBA" id="ARBA00023125"/>
    </source>
</evidence>
<reference evidence="7" key="1">
    <citation type="journal article" date="2019" name="Int. J. Syst. Evol. Microbiol.">
        <title>The Global Catalogue of Microorganisms (GCM) 10K type strain sequencing project: providing services to taxonomists for standard genome sequencing and annotation.</title>
        <authorList>
            <consortium name="The Broad Institute Genomics Platform"/>
            <consortium name="The Broad Institute Genome Sequencing Center for Infectious Disease"/>
            <person name="Wu L."/>
            <person name="Ma J."/>
        </authorList>
    </citation>
    <scope>NUCLEOTIDE SEQUENCE [LARGE SCALE GENOMIC DNA]</scope>
    <source>
        <strain evidence="7">KCTC 52640</strain>
    </source>
</reference>
<dbReference type="InterPro" id="IPR005119">
    <property type="entry name" value="LysR_subst-bd"/>
</dbReference>
<dbReference type="Gene3D" id="3.40.190.10">
    <property type="entry name" value="Periplasmic binding protein-like II"/>
    <property type="match status" value="2"/>
</dbReference>
<proteinExistence type="inferred from homology"/>
<keyword evidence="7" id="KW-1185">Reference proteome</keyword>
<dbReference type="InterPro" id="IPR036390">
    <property type="entry name" value="WH_DNA-bd_sf"/>
</dbReference>
<accession>A0ABV7ERQ5</accession>
<dbReference type="SUPFAM" id="SSF53850">
    <property type="entry name" value="Periplasmic binding protein-like II"/>
    <property type="match status" value="1"/>
</dbReference>
<comment type="caution">
    <text evidence="6">The sequence shown here is derived from an EMBL/GenBank/DDBJ whole genome shotgun (WGS) entry which is preliminary data.</text>
</comment>
<evidence type="ECO:0000313" key="6">
    <source>
        <dbReference type="EMBL" id="MFC3105200.1"/>
    </source>
</evidence>